<name>A0A380NKG0_9FIRM</name>
<keyword evidence="2" id="KW-1185">Reference proteome</keyword>
<organism evidence="1 2">
    <name type="scientific">Veillonella criceti</name>
    <dbReference type="NCBI Taxonomy" id="103891"/>
    <lineage>
        <taxon>Bacteria</taxon>
        <taxon>Bacillati</taxon>
        <taxon>Bacillota</taxon>
        <taxon>Negativicutes</taxon>
        <taxon>Veillonellales</taxon>
        <taxon>Veillonellaceae</taxon>
        <taxon>Veillonella</taxon>
    </lineage>
</organism>
<sequence>MPWQDAAEIIESAKKMQAVDAEKVHEALIGEADHQWIEDQLREQGTEIIDGQY</sequence>
<reference evidence="1 2" key="1">
    <citation type="submission" date="2018-06" db="EMBL/GenBank/DDBJ databases">
        <authorList>
            <consortium name="Pathogen Informatics"/>
            <person name="Doyle S."/>
        </authorList>
    </citation>
    <scope>NUCLEOTIDE SEQUENCE [LARGE SCALE GENOMIC DNA]</scope>
    <source>
        <strain evidence="1 2">NCTC12020</strain>
    </source>
</reference>
<gene>
    <name evidence="1" type="ORF">NCTC12020_01078</name>
</gene>
<accession>A0A380NKG0</accession>
<evidence type="ECO:0000313" key="1">
    <source>
        <dbReference type="EMBL" id="SUP43140.1"/>
    </source>
</evidence>
<evidence type="ECO:0000313" key="2">
    <source>
        <dbReference type="Proteomes" id="UP000255367"/>
    </source>
</evidence>
<dbReference type="Proteomes" id="UP000255367">
    <property type="component" value="Unassembled WGS sequence"/>
</dbReference>
<dbReference type="AlphaFoldDB" id="A0A380NKG0"/>
<proteinExistence type="predicted"/>
<dbReference type="EMBL" id="UHIO01000001">
    <property type="protein sequence ID" value="SUP43140.1"/>
    <property type="molecule type" value="Genomic_DNA"/>
</dbReference>
<protein>
    <submittedName>
        <fullName evidence="1">Uncharacterized protein</fullName>
    </submittedName>
</protein>
<dbReference type="RefSeq" id="WP_172460565.1">
    <property type="nucleotide sequence ID" value="NZ_UHIO01000001.1"/>
</dbReference>